<feature type="domain" description="G-patch" evidence="1">
    <location>
        <begin position="397"/>
        <end position="453"/>
    </location>
</feature>
<evidence type="ECO:0000313" key="3">
    <source>
        <dbReference type="Proteomes" id="UP000230066"/>
    </source>
</evidence>
<dbReference type="GO" id="GO:0032480">
    <property type="term" value="P:negative regulation of type I interferon production"/>
    <property type="evidence" value="ECO:0007669"/>
    <property type="project" value="InterPro"/>
</dbReference>
<dbReference type="PANTHER" id="PTHR14390:SF2">
    <property type="entry name" value="G PATCH DOMAIN-CONTAINING PROTEIN 3"/>
    <property type="match status" value="1"/>
</dbReference>
<gene>
    <name evidence="2" type="ORF">D915_007589</name>
</gene>
<dbReference type="Proteomes" id="UP000230066">
    <property type="component" value="Unassembled WGS sequence"/>
</dbReference>
<evidence type="ECO:0000259" key="1">
    <source>
        <dbReference type="PROSITE" id="PS50174"/>
    </source>
</evidence>
<dbReference type="GO" id="GO:0039536">
    <property type="term" value="P:negative regulation of RIG-I signaling pathway"/>
    <property type="evidence" value="ECO:0007669"/>
    <property type="project" value="InterPro"/>
</dbReference>
<reference evidence="2" key="1">
    <citation type="submission" date="2019-03" db="EMBL/GenBank/DDBJ databases">
        <title>Improved annotation for the trematode Fasciola hepatica.</title>
        <authorList>
            <person name="Choi Y.-J."/>
            <person name="Martin J."/>
            <person name="Mitreva M."/>
        </authorList>
    </citation>
    <scope>NUCLEOTIDE SEQUENCE [LARGE SCALE GENOMIC DNA]</scope>
</reference>
<evidence type="ECO:0000313" key="2">
    <source>
        <dbReference type="EMBL" id="THD21461.1"/>
    </source>
</evidence>
<dbReference type="GO" id="GO:0003676">
    <property type="term" value="F:nucleic acid binding"/>
    <property type="evidence" value="ECO:0007669"/>
    <property type="project" value="InterPro"/>
</dbReference>
<dbReference type="EMBL" id="JXXN02003513">
    <property type="protein sequence ID" value="THD21461.1"/>
    <property type="molecule type" value="Genomic_DNA"/>
</dbReference>
<dbReference type="PANTHER" id="PTHR14390">
    <property type="entry name" value="G PATCH DOMAIN CONTAINING PROTEIN 3"/>
    <property type="match status" value="1"/>
</dbReference>
<keyword evidence="3" id="KW-1185">Reference proteome</keyword>
<proteinExistence type="predicted"/>
<dbReference type="InterPro" id="IPR040341">
    <property type="entry name" value="GPATCH3"/>
</dbReference>
<organism evidence="2 3">
    <name type="scientific">Fasciola hepatica</name>
    <name type="common">Liver fluke</name>
    <dbReference type="NCBI Taxonomy" id="6192"/>
    <lineage>
        <taxon>Eukaryota</taxon>
        <taxon>Metazoa</taxon>
        <taxon>Spiralia</taxon>
        <taxon>Lophotrochozoa</taxon>
        <taxon>Platyhelminthes</taxon>
        <taxon>Trematoda</taxon>
        <taxon>Digenea</taxon>
        <taxon>Plagiorchiida</taxon>
        <taxon>Echinostomata</taxon>
        <taxon>Echinostomatoidea</taxon>
        <taxon>Fasciolidae</taxon>
        <taxon>Fasciola</taxon>
    </lineage>
</organism>
<sequence>MNRQPRYIYLSNIPKAYHACNLRSFYSQYVESSAFVCFHFRHRPQVIIDQSGLSVQSSALLSAIKSRLHRDRSRHCALLSILPDFFERFIQQYNHTHWLSEDDELPLAEQCVLIPIVFTQESDRGALLQLIEFKPPSEMPQGNVGTPASYFFTQIQLCRLGPTVITKLQLNFSGNAGQRKYGAVPYSYESEDPTAANCTDVIPMVGGDIRSRTGASILDSEGYTEYIESQLSPIKRSLNETARYDNLKTTGEVDEDLPEPEEDEPCEEWERFEALHDDPYKVTRSDKANLKYEDKVELVWEKGSSGLVFHTDERTWRKLDPLRKEEPFDEPASLDWDVDMEPYEQPSELPIGPTPTGHWGSARDTCDLIDIQRSREQIDLPEHGLDARKTFHQQTCAKGYGQCLLRRMGWKPGSRLGPLDTGHNVRRGLLCPIEVDEHSLGPRTRTGLGYYGPPHVNYSILPGQMTNSVYIRTVFDRPEDVAQRSGLGLGKSLIRRDEPQLVLKYRRQSEGNTQIDLSASTSRFIPRNRTVILNKHSALSKEGITFVFGGFLKPGSD</sequence>
<accession>A0A4E0R765</accession>
<comment type="caution">
    <text evidence="2">The sequence shown here is derived from an EMBL/GenBank/DDBJ whole genome shotgun (WGS) entry which is preliminary data.</text>
</comment>
<protein>
    <submittedName>
        <fullName evidence="2">G patch domain-containing protein 3</fullName>
    </submittedName>
</protein>
<dbReference type="AlphaFoldDB" id="A0A4E0R765"/>
<dbReference type="GO" id="GO:0045893">
    <property type="term" value="P:positive regulation of DNA-templated transcription"/>
    <property type="evidence" value="ECO:0007669"/>
    <property type="project" value="TreeGrafter"/>
</dbReference>
<dbReference type="InterPro" id="IPR000467">
    <property type="entry name" value="G_patch_dom"/>
</dbReference>
<dbReference type="PROSITE" id="PS50174">
    <property type="entry name" value="G_PATCH"/>
    <property type="match status" value="1"/>
</dbReference>
<name>A0A4E0R765_FASHE</name>